<dbReference type="PROSITE" id="PS51123">
    <property type="entry name" value="OMPA_2"/>
    <property type="match status" value="1"/>
</dbReference>
<gene>
    <name evidence="9" type="ORF">LVJ94_41005</name>
</gene>
<dbReference type="InterPro" id="IPR025737">
    <property type="entry name" value="FApF"/>
</dbReference>
<feature type="chain" id="PRO_5046882272" evidence="7">
    <location>
        <begin position="29"/>
        <end position="616"/>
    </location>
</feature>
<dbReference type="RefSeq" id="WP_394832900.1">
    <property type="nucleotide sequence ID" value="NZ_CP089929.1"/>
</dbReference>
<dbReference type="EMBL" id="CP089983">
    <property type="protein sequence ID" value="WXB03270.1"/>
    <property type="molecule type" value="Genomic_DNA"/>
</dbReference>
<dbReference type="Gene3D" id="4.10.1080.10">
    <property type="entry name" value="TSP type-3 repeat"/>
    <property type="match status" value="2"/>
</dbReference>
<dbReference type="InterPro" id="IPR050330">
    <property type="entry name" value="Bact_OuterMem_StrucFunc"/>
</dbReference>
<proteinExistence type="predicted"/>
<evidence type="ECO:0000256" key="4">
    <source>
        <dbReference type="ARBA" id="ARBA00023237"/>
    </source>
</evidence>
<evidence type="ECO:0000256" key="5">
    <source>
        <dbReference type="PROSITE-ProRule" id="PRU00473"/>
    </source>
</evidence>
<dbReference type="CDD" id="cd07185">
    <property type="entry name" value="OmpA_C-like"/>
    <property type="match status" value="1"/>
</dbReference>
<dbReference type="PANTHER" id="PTHR30329:SF21">
    <property type="entry name" value="LIPOPROTEIN YIAD-RELATED"/>
    <property type="match status" value="1"/>
</dbReference>
<feature type="domain" description="OmpA-like" evidence="8">
    <location>
        <begin position="482"/>
        <end position="599"/>
    </location>
</feature>
<evidence type="ECO:0000256" key="2">
    <source>
        <dbReference type="ARBA" id="ARBA00022729"/>
    </source>
</evidence>
<feature type="region of interest" description="Disordered" evidence="6">
    <location>
        <begin position="314"/>
        <end position="478"/>
    </location>
</feature>
<dbReference type="PRINTS" id="PR01021">
    <property type="entry name" value="OMPADOMAIN"/>
</dbReference>
<protein>
    <submittedName>
        <fullName evidence="9">OmpA family protein</fullName>
    </submittedName>
</protein>
<dbReference type="InterPro" id="IPR006664">
    <property type="entry name" value="OMP_bac"/>
</dbReference>
<feature type="compositionally biased region" description="Basic and acidic residues" evidence="6">
    <location>
        <begin position="582"/>
        <end position="609"/>
    </location>
</feature>
<evidence type="ECO:0000256" key="3">
    <source>
        <dbReference type="ARBA" id="ARBA00023136"/>
    </source>
</evidence>
<evidence type="ECO:0000259" key="8">
    <source>
        <dbReference type="PROSITE" id="PS51123"/>
    </source>
</evidence>
<dbReference type="InterPro" id="IPR036737">
    <property type="entry name" value="OmpA-like_sf"/>
</dbReference>
<dbReference type="Gene3D" id="3.30.1330.60">
    <property type="entry name" value="OmpA-like domain"/>
    <property type="match status" value="1"/>
</dbReference>
<feature type="compositionally biased region" description="Basic and acidic residues" evidence="6">
    <location>
        <begin position="415"/>
        <end position="428"/>
    </location>
</feature>
<name>A0ABZ2L208_9BACT</name>
<sequence length="616" mass="65828">MRLRSLASTVSSFALLLTGLAYSTPAAAQAKGFALDRFDPSERGSEWFVLDTLDMRGKVRPAFGVVGEWGRKPLSVYDKANDDKELGSIVENQFFVHVGGSLALAERIRLGVNLPIAAYQNGDKITSNGREFTPPESALGDLRLSADLRLFGRYGGPITAALGASVYLPTGDQDNYTSDGKTRVQPHVNVAGDIGLFAYALKGGFNYRPLDDEYAQGKRLGSEIFGAVSAGLRLANKKLLIGPELYGSTVVTDEKSFFKKRTTPAEVMLGLHYTAGDFRVGAGVGTGVFAGSRGWGSPQFRGLLSLEWMPAYTEDSDGDGVPDGEDACPTQPGVKTNDPKTNGCPPVVAPADRDSDGIVDSEDACPDVPGVKTNDPKTNGCPADKDGDGVYDRDDACIDVPGVKTNDPKTNGCPPDKDGDGVYDKEDACVDVPGVKTSDPKTNGCPPDRDKDGIVDNLDACPDQPGPSDPDPKKNGCPAARIEAGQIKIIQQVKFKTNSATIVESDAILNAVLAVLKEHAEIKKIRVEGHSDNTGKAAYNKTLSQKRAASVAKWLSDHGIDKKRVIAKGWGQEKPIDTNNTEEGRANNRRVEFHIEETPEAPAKAEKAPKAPKKKK</sequence>
<evidence type="ECO:0000256" key="7">
    <source>
        <dbReference type="SAM" id="SignalP"/>
    </source>
</evidence>
<dbReference type="Pfam" id="PF02412">
    <property type="entry name" value="TSP_3"/>
    <property type="match status" value="2"/>
</dbReference>
<dbReference type="Pfam" id="PF00691">
    <property type="entry name" value="OmpA"/>
    <property type="match status" value="1"/>
</dbReference>
<organism evidence="9 10">
    <name type="scientific">Pendulispora rubella</name>
    <dbReference type="NCBI Taxonomy" id="2741070"/>
    <lineage>
        <taxon>Bacteria</taxon>
        <taxon>Pseudomonadati</taxon>
        <taxon>Myxococcota</taxon>
        <taxon>Myxococcia</taxon>
        <taxon>Myxococcales</taxon>
        <taxon>Sorangiineae</taxon>
        <taxon>Pendulisporaceae</taxon>
        <taxon>Pendulispora</taxon>
    </lineage>
</organism>
<keyword evidence="10" id="KW-1185">Reference proteome</keyword>
<keyword evidence="2 7" id="KW-0732">Signal</keyword>
<dbReference type="InterPro" id="IPR028974">
    <property type="entry name" value="TSP_type-3_rpt"/>
</dbReference>
<feature type="signal peptide" evidence="7">
    <location>
        <begin position="1"/>
        <end position="28"/>
    </location>
</feature>
<feature type="compositionally biased region" description="Basic and acidic residues" evidence="6">
    <location>
        <begin position="383"/>
        <end position="396"/>
    </location>
</feature>
<dbReference type="SUPFAM" id="SSF103647">
    <property type="entry name" value="TSP type-3 repeat"/>
    <property type="match status" value="2"/>
</dbReference>
<evidence type="ECO:0000256" key="6">
    <source>
        <dbReference type="SAM" id="MobiDB-lite"/>
    </source>
</evidence>
<feature type="region of interest" description="Disordered" evidence="6">
    <location>
        <begin position="571"/>
        <end position="616"/>
    </location>
</feature>
<evidence type="ECO:0000256" key="1">
    <source>
        <dbReference type="ARBA" id="ARBA00004442"/>
    </source>
</evidence>
<dbReference type="Pfam" id="PF13557">
    <property type="entry name" value="Phenol_MetA_deg"/>
    <property type="match status" value="1"/>
</dbReference>
<dbReference type="Proteomes" id="UP001374803">
    <property type="component" value="Chromosome"/>
</dbReference>
<dbReference type="InterPro" id="IPR003367">
    <property type="entry name" value="Thrombospondin_3-like_rpt"/>
</dbReference>
<dbReference type="PANTHER" id="PTHR30329">
    <property type="entry name" value="STATOR ELEMENT OF FLAGELLAR MOTOR COMPLEX"/>
    <property type="match status" value="1"/>
</dbReference>
<evidence type="ECO:0000313" key="9">
    <source>
        <dbReference type="EMBL" id="WXB03270.1"/>
    </source>
</evidence>
<keyword evidence="3 5" id="KW-0472">Membrane</keyword>
<dbReference type="InterPro" id="IPR006665">
    <property type="entry name" value="OmpA-like"/>
</dbReference>
<comment type="subcellular location">
    <subcellularLocation>
        <location evidence="1">Cell outer membrane</location>
    </subcellularLocation>
</comment>
<feature type="compositionally biased region" description="Acidic residues" evidence="6">
    <location>
        <begin position="314"/>
        <end position="326"/>
    </location>
</feature>
<accession>A0ABZ2L208</accession>
<dbReference type="SUPFAM" id="SSF103088">
    <property type="entry name" value="OmpA-like"/>
    <property type="match status" value="1"/>
</dbReference>
<reference evidence="9" key="1">
    <citation type="submission" date="2021-12" db="EMBL/GenBank/DDBJ databases">
        <title>Discovery of the Pendulisporaceae a myxobacterial family with distinct sporulation behavior and unique specialized metabolism.</title>
        <authorList>
            <person name="Garcia R."/>
            <person name="Popoff A."/>
            <person name="Bader C.D."/>
            <person name="Loehr J."/>
            <person name="Walesch S."/>
            <person name="Walt C."/>
            <person name="Boldt J."/>
            <person name="Bunk B."/>
            <person name="Haeckl F.J.F.P.J."/>
            <person name="Gunesch A.P."/>
            <person name="Birkelbach J."/>
            <person name="Nuebel U."/>
            <person name="Pietschmann T."/>
            <person name="Bach T."/>
            <person name="Mueller R."/>
        </authorList>
    </citation>
    <scope>NUCLEOTIDE SEQUENCE</scope>
    <source>
        <strain evidence="9">MSr11367</strain>
    </source>
</reference>
<evidence type="ECO:0000313" key="10">
    <source>
        <dbReference type="Proteomes" id="UP001374803"/>
    </source>
</evidence>
<keyword evidence="4" id="KW-0998">Cell outer membrane</keyword>